<gene>
    <name evidence="7" type="ORF">M406DRAFT_293212</name>
</gene>
<reference evidence="7" key="1">
    <citation type="journal article" date="2020" name="Phytopathology">
        <title>Genome sequence of the chestnut blight fungus Cryphonectria parasitica EP155: A fundamental resource for an archetypical invasive plant pathogen.</title>
        <authorList>
            <person name="Crouch J.A."/>
            <person name="Dawe A."/>
            <person name="Aerts A."/>
            <person name="Barry K."/>
            <person name="Churchill A.C.L."/>
            <person name="Grimwood J."/>
            <person name="Hillman B."/>
            <person name="Milgroom M.G."/>
            <person name="Pangilinan J."/>
            <person name="Smith M."/>
            <person name="Salamov A."/>
            <person name="Schmutz J."/>
            <person name="Yadav J."/>
            <person name="Grigoriev I.V."/>
            <person name="Nuss D."/>
        </authorList>
    </citation>
    <scope>NUCLEOTIDE SEQUENCE</scope>
    <source>
        <strain evidence="7">EP155</strain>
    </source>
</reference>
<feature type="chain" id="PRO_5040128415" description="Extracelular serine carboxypeptidase" evidence="6">
    <location>
        <begin position="22"/>
        <end position="511"/>
    </location>
</feature>
<evidence type="ECO:0000256" key="4">
    <source>
        <dbReference type="ARBA" id="ARBA00022801"/>
    </source>
</evidence>
<comment type="similarity">
    <text evidence="1">Belongs to the peptidase S28 family.</text>
</comment>
<organism evidence="7 8">
    <name type="scientific">Cryphonectria parasitica (strain ATCC 38755 / EP155)</name>
    <dbReference type="NCBI Taxonomy" id="660469"/>
    <lineage>
        <taxon>Eukaryota</taxon>
        <taxon>Fungi</taxon>
        <taxon>Dikarya</taxon>
        <taxon>Ascomycota</taxon>
        <taxon>Pezizomycotina</taxon>
        <taxon>Sordariomycetes</taxon>
        <taxon>Sordariomycetidae</taxon>
        <taxon>Diaporthales</taxon>
        <taxon>Cryphonectriaceae</taxon>
        <taxon>Cryphonectria-Endothia species complex</taxon>
        <taxon>Cryphonectria</taxon>
    </lineage>
</organism>
<evidence type="ECO:0000256" key="6">
    <source>
        <dbReference type="SAM" id="SignalP"/>
    </source>
</evidence>
<evidence type="ECO:0000313" key="7">
    <source>
        <dbReference type="EMBL" id="KAF3763604.1"/>
    </source>
</evidence>
<dbReference type="InterPro" id="IPR008758">
    <property type="entry name" value="Peptidase_S28"/>
</dbReference>
<dbReference type="RefSeq" id="XP_040774565.1">
    <property type="nucleotide sequence ID" value="XM_040919075.1"/>
</dbReference>
<dbReference type="GO" id="GO:0070008">
    <property type="term" value="F:serine-type exopeptidase activity"/>
    <property type="evidence" value="ECO:0007669"/>
    <property type="project" value="InterPro"/>
</dbReference>
<accession>A0A9P4XZ73</accession>
<comment type="caution">
    <text evidence="7">The sequence shown here is derived from an EMBL/GenBank/DDBJ whole genome shotgun (WGS) entry which is preliminary data.</text>
</comment>
<keyword evidence="5" id="KW-0325">Glycoprotein</keyword>
<keyword evidence="3 6" id="KW-0732">Signal</keyword>
<evidence type="ECO:0008006" key="9">
    <source>
        <dbReference type="Google" id="ProtNLM"/>
    </source>
</evidence>
<proteinExistence type="inferred from homology"/>
<evidence type="ECO:0000256" key="5">
    <source>
        <dbReference type="ARBA" id="ARBA00023180"/>
    </source>
</evidence>
<dbReference type="OrthoDB" id="1735038at2759"/>
<dbReference type="PANTHER" id="PTHR11010:SF117">
    <property type="entry name" value="SERINE PROTEASE 16"/>
    <property type="match status" value="1"/>
</dbReference>
<dbReference type="Gene3D" id="3.40.50.1820">
    <property type="entry name" value="alpha/beta hydrolase"/>
    <property type="match status" value="3"/>
</dbReference>
<evidence type="ECO:0000256" key="2">
    <source>
        <dbReference type="ARBA" id="ARBA00022670"/>
    </source>
</evidence>
<keyword evidence="2" id="KW-0645">Protease</keyword>
<dbReference type="EMBL" id="MU032349">
    <property type="protein sequence ID" value="KAF3763604.1"/>
    <property type="molecule type" value="Genomic_DNA"/>
</dbReference>
<dbReference type="GO" id="GO:0006508">
    <property type="term" value="P:proteolysis"/>
    <property type="evidence" value="ECO:0007669"/>
    <property type="project" value="UniProtKB-KW"/>
</dbReference>
<dbReference type="PANTHER" id="PTHR11010">
    <property type="entry name" value="PROTEASE S28 PRO-X CARBOXYPEPTIDASE-RELATED"/>
    <property type="match status" value="1"/>
</dbReference>
<dbReference type="InterPro" id="IPR029058">
    <property type="entry name" value="AB_hydrolase_fold"/>
</dbReference>
<name>A0A9P4XZ73_CRYP1</name>
<feature type="signal peptide" evidence="6">
    <location>
        <begin position="1"/>
        <end position="21"/>
    </location>
</feature>
<evidence type="ECO:0000256" key="3">
    <source>
        <dbReference type="ARBA" id="ARBA00022729"/>
    </source>
</evidence>
<dbReference type="Proteomes" id="UP000803844">
    <property type="component" value="Unassembled WGS sequence"/>
</dbReference>
<keyword evidence="8" id="KW-1185">Reference proteome</keyword>
<dbReference type="Pfam" id="PF05577">
    <property type="entry name" value="Peptidase_S28"/>
    <property type="match status" value="2"/>
</dbReference>
<evidence type="ECO:0000256" key="1">
    <source>
        <dbReference type="ARBA" id="ARBA00011079"/>
    </source>
</evidence>
<keyword evidence="4" id="KW-0378">Hydrolase</keyword>
<dbReference type="AlphaFoldDB" id="A0A9P4XZ73"/>
<evidence type="ECO:0000313" key="8">
    <source>
        <dbReference type="Proteomes" id="UP000803844"/>
    </source>
</evidence>
<sequence length="511" mass="56523">MHAGSFSLVLLLAGLSGLVSARGPLRRRQQAAEIQSRDASASSSYTYYTFQQPIDHFPDKAIYAPHTNATFAQRYVFDASYYKPGGPVFLYVGGETFIEERLEYLETGIIQILMNATGGLGTIADFAYFAQHASFEGINATLTAPSTPWIMYGGSLAGAQTAFTVKTYGDIIYGGIASSQIVNVSVEYPEWYNPVQKYAPSDCVTSINDIVDKFDGLLAANNTAAVAELKAIFGLELLTDDRDFAKTINYPIGNPFDYPTSTWQELIWTDEEAQFWEFCGAVTDLDAPANVTAVDEQMAKYTGGEPWTNLGNYANYIKQVILPTCPSGHYASGECFGQGNATWWTELVDPGTRAYIYTTCYEAGLYQAAPKQGKTLLSRVLTGAYTQEICELAFPPGQYNTIPASPQIDLWNGYGGFGLSADRLALVDGQQDPWLDTCYHATDAPPRYSSDLHPEYLIEVGGHHWDSSGILDIPGEPQFIRQVHWWEIKTVRKWLRDFSSWVPENSSTLVR</sequence>
<dbReference type="GO" id="GO:0008239">
    <property type="term" value="F:dipeptidyl-peptidase activity"/>
    <property type="evidence" value="ECO:0007669"/>
    <property type="project" value="TreeGrafter"/>
</dbReference>
<protein>
    <recommendedName>
        <fullName evidence="9">Extracelular serine carboxypeptidase</fullName>
    </recommendedName>
</protein>
<dbReference type="GeneID" id="63836204"/>